<dbReference type="Gene3D" id="2.60.40.10">
    <property type="entry name" value="Immunoglobulins"/>
    <property type="match status" value="1"/>
</dbReference>
<dbReference type="AlphaFoldDB" id="A0A0E3LL42"/>
<organism evidence="2 3">
    <name type="scientific">Methanosarcina barkeri str. Wiesmoor</name>
    <dbReference type="NCBI Taxonomy" id="1434109"/>
    <lineage>
        <taxon>Archaea</taxon>
        <taxon>Methanobacteriati</taxon>
        <taxon>Methanobacteriota</taxon>
        <taxon>Stenosarchaea group</taxon>
        <taxon>Methanomicrobia</taxon>
        <taxon>Methanosarcinales</taxon>
        <taxon>Methanosarcinaceae</taxon>
        <taxon>Methanosarcina</taxon>
    </lineage>
</organism>
<keyword evidence="1" id="KW-0472">Membrane</keyword>
<dbReference type="RefSeq" id="WP_011308282.1">
    <property type="nucleotide sequence ID" value="NZ_CP009526.1"/>
</dbReference>
<gene>
    <name evidence="2" type="ORF">MSBRW_1363</name>
</gene>
<dbReference type="GeneID" id="24822839"/>
<dbReference type="HOGENOM" id="CLU_039593_0_0_2"/>
<evidence type="ECO:0000256" key="1">
    <source>
        <dbReference type="SAM" id="Phobius"/>
    </source>
</evidence>
<sequence>MPENKAKFLLVLLILFSLMPFPARADFSNLAVLNEISGKVAKPGDLVEFSFTVEKGYNTSESTSVTFFIEKVPENWTAGIYADGTQVSQITLPEEADEQELTLKVRVPENAKDGSYPVKIGLRPYGESIRNYDKMYQEFTVTVDRNAMSNLEIYSDIPGKKTHPGIPVSFGATIENKYKSRANFQIYLVSKPKKWGVNLLSTDGARITRLGVPGEGSQQFSVTVNPPINATRGDYEILVAACPEKSNQSVLLPLSVTINPEMAKNEDLSAYVEFNSSIVGLAIRPEKTAEFAVSLRSRYDQPLKLNLKVLSQPEGWNTEFVTDDDEDGRLSSVMLAAGEEQFFTVKVKPFQNATSGLYPITVAAVSGDRTVSRQLEININNDLENAELLKVDSTPTELTLNPGGSSEVRVKVENRRNDPLEDVTLEINEVTGITSQIQGFGTIEELEAGESKTIPVQITANANAGSGVKEIFIRAKSDDIVSSEKSIKVNIEKSSSSGLLGIALLGFAIIVLVFVVRKFGRR</sequence>
<reference evidence="2 3" key="1">
    <citation type="submission" date="2014-07" db="EMBL/GenBank/DDBJ databases">
        <title>Methanogenic archaea and the global carbon cycle.</title>
        <authorList>
            <person name="Henriksen J.R."/>
            <person name="Luke J."/>
            <person name="Reinhart S."/>
            <person name="Benedict M.N."/>
            <person name="Youngblut N.D."/>
            <person name="Metcalf M.E."/>
            <person name="Whitaker R.J."/>
            <person name="Metcalf W.W."/>
        </authorList>
    </citation>
    <scope>NUCLEOTIDE SEQUENCE [LARGE SCALE GENOMIC DNA]</scope>
    <source>
        <strain evidence="2 3">Wiesmoor</strain>
    </source>
</reference>
<feature type="transmembrane region" description="Helical" evidence="1">
    <location>
        <begin position="498"/>
        <end position="516"/>
    </location>
</feature>
<accession>A0A0E3LL42</accession>
<dbReference type="KEGG" id="mbw:MSBRW_1363"/>
<name>A0A0E3LL42_METBA</name>
<dbReference type="PATRIC" id="fig|1434109.4.peg.1714"/>
<dbReference type="InterPro" id="IPR013783">
    <property type="entry name" value="Ig-like_fold"/>
</dbReference>
<dbReference type="Proteomes" id="UP000033038">
    <property type="component" value="Chromosome"/>
</dbReference>
<keyword evidence="1" id="KW-1133">Transmembrane helix</keyword>
<evidence type="ECO:0000313" key="2">
    <source>
        <dbReference type="EMBL" id="AKB50616.1"/>
    </source>
</evidence>
<evidence type="ECO:0000313" key="3">
    <source>
        <dbReference type="Proteomes" id="UP000033038"/>
    </source>
</evidence>
<protein>
    <submittedName>
        <fullName evidence="2">NPCBM-associated, NEW3 domain of alpha-galactosidase</fullName>
    </submittedName>
</protein>
<dbReference type="EMBL" id="CP009526">
    <property type="protein sequence ID" value="AKB50616.1"/>
    <property type="molecule type" value="Genomic_DNA"/>
</dbReference>
<dbReference type="PANTHER" id="PTHR39198:SF1">
    <property type="entry name" value="ALPHA-GALACTOSIDASE NEW3 DOMAIN-CONTAINING PROTEIN"/>
    <property type="match status" value="1"/>
</dbReference>
<dbReference type="PANTHER" id="PTHR39198">
    <property type="entry name" value="HYPOTHETICAL MEMBRANE PROTEIN, CONSERVED"/>
    <property type="match status" value="1"/>
</dbReference>
<keyword evidence="1" id="KW-0812">Transmembrane</keyword>
<proteinExistence type="predicted"/>